<dbReference type="SUPFAM" id="SSF110997">
    <property type="entry name" value="Sporulation related repeat"/>
    <property type="match status" value="1"/>
</dbReference>
<dbReference type="CDD" id="cd22268">
    <property type="entry name" value="DPBB_RlpA-like"/>
    <property type="match status" value="1"/>
</dbReference>
<evidence type="ECO:0000256" key="4">
    <source>
        <dbReference type="HAMAP-Rule" id="MF_02071"/>
    </source>
</evidence>
<dbReference type="EMBL" id="CP015518">
    <property type="protein sequence ID" value="APG23677.1"/>
    <property type="molecule type" value="Genomic_DNA"/>
</dbReference>
<comment type="similarity">
    <text evidence="4 5">Belongs to the RlpA family.</text>
</comment>
<dbReference type="InterPro" id="IPR007730">
    <property type="entry name" value="SPOR-like_dom"/>
</dbReference>
<dbReference type="STRING" id="29542.A6070_09155"/>
<comment type="subcellular location">
    <subcellularLocation>
        <location evidence="4">Cell membrane</location>
        <topology evidence="4">Lipid-anchor</topology>
    </subcellularLocation>
</comment>
<keyword evidence="9" id="KW-1185">Reference proteome</keyword>
<organism evidence="8 9">
    <name type="scientific">Syntrophotalea acetylenica</name>
    <name type="common">Pelobacter acetylenicus</name>
    <dbReference type="NCBI Taxonomy" id="29542"/>
    <lineage>
        <taxon>Bacteria</taxon>
        <taxon>Pseudomonadati</taxon>
        <taxon>Thermodesulfobacteriota</taxon>
        <taxon>Desulfuromonadia</taxon>
        <taxon>Desulfuromonadales</taxon>
        <taxon>Syntrophotaleaceae</taxon>
        <taxon>Syntrophotalea</taxon>
    </lineage>
</organism>
<dbReference type="RefSeq" id="WP_072285486.1">
    <property type="nucleotide sequence ID" value="NZ_CP015455.1"/>
</dbReference>
<evidence type="ECO:0000313" key="8">
    <source>
        <dbReference type="EMBL" id="APG23677.1"/>
    </source>
</evidence>
<dbReference type="SUPFAM" id="SSF50685">
    <property type="entry name" value="Barwin-like endoglucanases"/>
    <property type="match status" value="1"/>
</dbReference>
<dbReference type="AlphaFoldDB" id="A0A1L3GCP3"/>
<keyword evidence="4 6" id="KW-0472">Membrane</keyword>
<keyword evidence="6" id="KW-1133">Transmembrane helix</keyword>
<dbReference type="OrthoDB" id="9779128at2"/>
<dbReference type="PROSITE" id="PS51724">
    <property type="entry name" value="SPOR"/>
    <property type="match status" value="1"/>
</dbReference>
<evidence type="ECO:0000256" key="2">
    <source>
        <dbReference type="ARBA" id="ARBA00023239"/>
    </source>
</evidence>
<comment type="function">
    <text evidence="4">Lytic transglycosylase with a strong preference for naked glycan strands that lack stem peptides.</text>
</comment>
<keyword evidence="4" id="KW-0449">Lipoprotein</keyword>
<evidence type="ECO:0000256" key="1">
    <source>
        <dbReference type="ARBA" id="ARBA00022729"/>
    </source>
</evidence>
<gene>
    <name evidence="4" type="primary">rlpA</name>
    <name evidence="8" type="ORF">A7E75_00545</name>
</gene>
<evidence type="ECO:0000259" key="7">
    <source>
        <dbReference type="PROSITE" id="PS51724"/>
    </source>
</evidence>
<dbReference type="GO" id="GO:0008932">
    <property type="term" value="F:lytic endotransglycosylase activity"/>
    <property type="evidence" value="ECO:0007669"/>
    <property type="project" value="UniProtKB-UniRule"/>
</dbReference>
<dbReference type="InterPro" id="IPR034718">
    <property type="entry name" value="RlpA"/>
</dbReference>
<feature type="transmembrane region" description="Helical" evidence="6">
    <location>
        <begin position="12"/>
        <end position="32"/>
    </location>
</feature>
<feature type="domain" description="SPOR" evidence="7">
    <location>
        <begin position="180"/>
        <end position="259"/>
    </location>
</feature>
<evidence type="ECO:0000256" key="5">
    <source>
        <dbReference type="RuleBase" id="RU003495"/>
    </source>
</evidence>
<dbReference type="Gene3D" id="2.40.40.10">
    <property type="entry name" value="RlpA-like domain"/>
    <property type="match status" value="1"/>
</dbReference>
<keyword evidence="4" id="KW-0564">Palmitate</keyword>
<keyword evidence="3 4" id="KW-0961">Cell wall biogenesis/degradation</keyword>
<dbReference type="GO" id="GO:0071555">
    <property type="term" value="P:cell wall organization"/>
    <property type="evidence" value="ECO:0007669"/>
    <property type="project" value="UniProtKB-KW"/>
</dbReference>
<dbReference type="PROSITE" id="PS51257">
    <property type="entry name" value="PROKAR_LIPOPROTEIN"/>
    <property type="match status" value="1"/>
</dbReference>
<dbReference type="Proteomes" id="UP000182264">
    <property type="component" value="Chromosome"/>
</dbReference>
<dbReference type="InterPro" id="IPR036908">
    <property type="entry name" value="RlpA-like_sf"/>
</dbReference>
<proteinExistence type="inferred from homology"/>
<dbReference type="PANTHER" id="PTHR34183">
    <property type="entry name" value="ENDOLYTIC PEPTIDOGLYCAN TRANSGLYCOSYLASE RLPA"/>
    <property type="match status" value="1"/>
</dbReference>
<evidence type="ECO:0000256" key="3">
    <source>
        <dbReference type="ARBA" id="ARBA00023316"/>
    </source>
</evidence>
<dbReference type="NCBIfam" id="TIGR00413">
    <property type="entry name" value="rlpA"/>
    <property type="match status" value="1"/>
</dbReference>
<dbReference type="GO" id="GO:0000270">
    <property type="term" value="P:peptidoglycan metabolic process"/>
    <property type="evidence" value="ECO:0007669"/>
    <property type="project" value="UniProtKB-UniRule"/>
</dbReference>
<dbReference type="GO" id="GO:0005886">
    <property type="term" value="C:plasma membrane"/>
    <property type="evidence" value="ECO:0007669"/>
    <property type="project" value="UniProtKB-SubCell"/>
</dbReference>
<dbReference type="Pfam" id="PF05036">
    <property type="entry name" value="SPOR"/>
    <property type="match status" value="1"/>
</dbReference>
<sequence length="260" mass="28270">MHKKLSITSADAVRIGIAVLLTAWLAGCGGGYRTRVMDTPETAGLKGHQKPYTVNGRLYRPMTSSEGFSQEGIASWYGSDFHGKKTSNGELYDMHAMTAAHKTLPMGTSVRVVNRQNGRESVVRINDRGPFVGERIIDLSYAAASQLGVVGPGTAPVRIEALGIARSDDLGNITYQPSPSYDVGSFAVQIGSFTVNDNARRLAEKYRQQLGQATIKQEWVAGRLFYRVWVGRYDSLSAAHAAKENFGRSGYGNCFVVALD</sequence>
<keyword evidence="6" id="KW-0812">Transmembrane</keyword>
<dbReference type="PANTHER" id="PTHR34183:SF1">
    <property type="entry name" value="ENDOLYTIC PEPTIDOGLYCAN TRANSGLYCOSYLASE RLPA"/>
    <property type="match status" value="1"/>
</dbReference>
<name>A0A1L3GCP3_SYNAC</name>
<evidence type="ECO:0000313" key="9">
    <source>
        <dbReference type="Proteomes" id="UP000182264"/>
    </source>
</evidence>
<accession>A0A1L3GCP3</accession>
<dbReference type="HAMAP" id="MF_02071">
    <property type="entry name" value="RlpA"/>
    <property type="match status" value="1"/>
</dbReference>
<keyword evidence="1" id="KW-0732">Signal</keyword>
<dbReference type="KEGG" id="pace:A6070_09155"/>
<dbReference type="Pfam" id="PF03330">
    <property type="entry name" value="DPBB_1"/>
    <property type="match status" value="1"/>
</dbReference>
<protein>
    <recommendedName>
        <fullName evidence="4">Probable endolytic peptidoglycan transglycosylase RlpA</fullName>
        <ecNumber evidence="4">4.2.2.-</ecNumber>
    </recommendedName>
</protein>
<reference evidence="8 9" key="1">
    <citation type="journal article" date="2017" name="Genome Announc.">
        <title>Complete Genome Sequences of Two Acetylene-Fermenting Pelobacter acetylenicus Strains.</title>
        <authorList>
            <person name="Sutton J.M."/>
            <person name="Baesman S.M."/>
            <person name="Fierst J.L."/>
            <person name="Poret-Peterson A.T."/>
            <person name="Oremland R.S."/>
            <person name="Dunlap D.S."/>
            <person name="Akob D.M."/>
        </authorList>
    </citation>
    <scope>NUCLEOTIDE SEQUENCE [LARGE SCALE GENOMIC DNA]</scope>
    <source>
        <strain evidence="8 9">DSM 3247</strain>
    </source>
</reference>
<dbReference type="InterPro" id="IPR036680">
    <property type="entry name" value="SPOR-like_sf"/>
</dbReference>
<dbReference type="InterPro" id="IPR009009">
    <property type="entry name" value="RlpA-like_DPBB"/>
</dbReference>
<dbReference type="InterPro" id="IPR012997">
    <property type="entry name" value="RplA"/>
</dbReference>
<dbReference type="GO" id="GO:0042834">
    <property type="term" value="F:peptidoglycan binding"/>
    <property type="evidence" value="ECO:0007669"/>
    <property type="project" value="InterPro"/>
</dbReference>
<dbReference type="Gene3D" id="3.30.70.1070">
    <property type="entry name" value="Sporulation related repeat"/>
    <property type="match status" value="1"/>
</dbReference>
<evidence type="ECO:0000256" key="6">
    <source>
        <dbReference type="SAM" id="Phobius"/>
    </source>
</evidence>
<keyword evidence="4" id="KW-1003">Cell membrane</keyword>
<dbReference type="EC" id="4.2.2.-" evidence="4"/>
<keyword evidence="2 4" id="KW-0456">Lyase</keyword>